<dbReference type="AlphaFoldDB" id="A0A923PJ34"/>
<sequence>MFSKRLPGPAMKPRHWFWEMVLEIVIIIIGVLVSIWISNLFQQGQDRRKENFYLQKIEYDLQRDLSQLSSERQQRAGQLQAAKEMTAALQAAGSGENITKVIQGFQQLLVAVRFRPSDATFISLKSTGDLELLRNDSLVTGLIELYSNSFESLELNNEDVNTFRNNFILPYAVQHLDFRVRVIDASVRLEEDFGPMNQLYNQALYESISLESTVDAYDQSIAAVEELLGMLGRELR</sequence>
<name>A0A923PJ34_9BACT</name>
<keyword evidence="1" id="KW-1133">Transmembrane helix</keyword>
<dbReference type="Proteomes" id="UP000650081">
    <property type="component" value="Unassembled WGS sequence"/>
</dbReference>
<keyword evidence="1" id="KW-0812">Transmembrane</keyword>
<dbReference type="Pfam" id="PF19578">
    <property type="entry name" value="DUF6090"/>
    <property type="match status" value="1"/>
</dbReference>
<proteinExistence type="predicted"/>
<reference evidence="2" key="1">
    <citation type="submission" date="2020-08" db="EMBL/GenBank/DDBJ databases">
        <title>Lewinella bacteria from marine environments.</title>
        <authorList>
            <person name="Zhong Y."/>
        </authorList>
    </citation>
    <scope>NUCLEOTIDE SEQUENCE</scope>
    <source>
        <strain evidence="2">KCTC 42187</strain>
    </source>
</reference>
<accession>A0A923PJ34</accession>
<evidence type="ECO:0000313" key="2">
    <source>
        <dbReference type="EMBL" id="MBC6993621.1"/>
    </source>
</evidence>
<feature type="transmembrane region" description="Helical" evidence="1">
    <location>
        <begin position="20"/>
        <end position="41"/>
    </location>
</feature>
<gene>
    <name evidence="2" type="ORF">H9S92_05590</name>
</gene>
<dbReference type="InterPro" id="IPR045749">
    <property type="entry name" value="DUF6090"/>
</dbReference>
<comment type="caution">
    <text evidence="2">The sequence shown here is derived from an EMBL/GenBank/DDBJ whole genome shotgun (WGS) entry which is preliminary data.</text>
</comment>
<dbReference type="EMBL" id="JACSIT010000069">
    <property type="protein sequence ID" value="MBC6993621.1"/>
    <property type="molecule type" value="Genomic_DNA"/>
</dbReference>
<keyword evidence="3" id="KW-1185">Reference proteome</keyword>
<evidence type="ECO:0000256" key="1">
    <source>
        <dbReference type="SAM" id="Phobius"/>
    </source>
</evidence>
<dbReference type="RefSeq" id="WP_187465731.1">
    <property type="nucleotide sequence ID" value="NZ_JACSIT010000069.1"/>
</dbReference>
<protein>
    <submittedName>
        <fullName evidence="2">Uncharacterized protein</fullName>
    </submittedName>
</protein>
<keyword evidence="1" id="KW-0472">Membrane</keyword>
<evidence type="ECO:0000313" key="3">
    <source>
        <dbReference type="Proteomes" id="UP000650081"/>
    </source>
</evidence>
<organism evidence="2 3">
    <name type="scientific">Neolewinella lacunae</name>
    <dbReference type="NCBI Taxonomy" id="1517758"/>
    <lineage>
        <taxon>Bacteria</taxon>
        <taxon>Pseudomonadati</taxon>
        <taxon>Bacteroidota</taxon>
        <taxon>Saprospiria</taxon>
        <taxon>Saprospirales</taxon>
        <taxon>Lewinellaceae</taxon>
        <taxon>Neolewinella</taxon>
    </lineage>
</organism>